<gene>
    <name evidence="2" type="ORF">EAH_00029180</name>
</gene>
<sequence length="85" mass="10065">MHFQRKSGEKANEEKHEDGSNSKIHSFDDSTREKYLRCERRFPLKPVTPLSPLQDFTVTGNKQERRQFRVLAFMALNITDESRRP</sequence>
<reference evidence="2" key="1">
    <citation type="submission" date="2013-10" db="EMBL/GenBank/DDBJ databases">
        <title>Genomic analysis of the causative agents of coccidiosis in chickens.</title>
        <authorList>
            <person name="Reid A.J."/>
            <person name="Blake D."/>
            <person name="Billington K."/>
            <person name="Browne H."/>
            <person name="Dunn M."/>
            <person name="Hung S."/>
            <person name="Kawahara F."/>
            <person name="Miranda-Saavedra D."/>
            <person name="Mourier T."/>
            <person name="Nagra H."/>
            <person name="Otto T.D."/>
            <person name="Rawlings N."/>
            <person name="Sanchez A."/>
            <person name="Sanders M."/>
            <person name="Subramaniam C."/>
            <person name="Tay Y."/>
            <person name="Dear P."/>
            <person name="Doerig C."/>
            <person name="Gruber A."/>
            <person name="Parkinson J."/>
            <person name="Shirley M."/>
            <person name="Wan K.L."/>
            <person name="Berriman M."/>
            <person name="Tomley F."/>
            <person name="Pain A."/>
        </authorList>
    </citation>
    <scope>NUCLEOTIDE SEQUENCE</scope>
    <source>
        <strain evidence="2">Houghton</strain>
    </source>
</reference>
<evidence type="ECO:0000313" key="3">
    <source>
        <dbReference type="Proteomes" id="UP000018050"/>
    </source>
</evidence>
<evidence type="ECO:0000256" key="1">
    <source>
        <dbReference type="SAM" id="MobiDB-lite"/>
    </source>
</evidence>
<feature type="region of interest" description="Disordered" evidence="1">
    <location>
        <begin position="1"/>
        <end position="31"/>
    </location>
</feature>
<protein>
    <submittedName>
        <fullName evidence="2">Uncharacterized protein</fullName>
    </submittedName>
</protein>
<evidence type="ECO:0000313" key="2">
    <source>
        <dbReference type="EMBL" id="CDI82583.1"/>
    </source>
</evidence>
<dbReference type="EMBL" id="HG672562">
    <property type="protein sequence ID" value="CDI82583.1"/>
    <property type="molecule type" value="Genomic_DNA"/>
</dbReference>
<name>U6GTI7_EIMAC</name>
<dbReference type="Proteomes" id="UP000018050">
    <property type="component" value="Unassembled WGS sequence"/>
</dbReference>
<dbReference type="RefSeq" id="XP_013248063.1">
    <property type="nucleotide sequence ID" value="XM_013392609.1"/>
</dbReference>
<dbReference type="VEuPathDB" id="ToxoDB:EAH_00029180"/>
<keyword evidence="3" id="KW-1185">Reference proteome</keyword>
<dbReference type="AlphaFoldDB" id="U6GTI7"/>
<organism evidence="2 3">
    <name type="scientific">Eimeria acervulina</name>
    <name type="common">Coccidian parasite</name>
    <dbReference type="NCBI Taxonomy" id="5801"/>
    <lineage>
        <taxon>Eukaryota</taxon>
        <taxon>Sar</taxon>
        <taxon>Alveolata</taxon>
        <taxon>Apicomplexa</taxon>
        <taxon>Conoidasida</taxon>
        <taxon>Coccidia</taxon>
        <taxon>Eucoccidiorida</taxon>
        <taxon>Eimeriorina</taxon>
        <taxon>Eimeriidae</taxon>
        <taxon>Eimeria</taxon>
    </lineage>
</organism>
<dbReference type="GeneID" id="25270988"/>
<reference evidence="2" key="2">
    <citation type="submission" date="2013-10" db="EMBL/GenBank/DDBJ databases">
        <authorList>
            <person name="Aslett M."/>
        </authorList>
    </citation>
    <scope>NUCLEOTIDE SEQUENCE</scope>
    <source>
        <strain evidence="2">Houghton</strain>
    </source>
</reference>
<accession>U6GTI7</accession>
<proteinExistence type="predicted"/>